<accession>A0A3S4VTJ9</accession>
<protein>
    <submittedName>
        <fullName evidence="2">Uncharacterized protein</fullName>
    </submittedName>
</protein>
<keyword evidence="1" id="KW-1133">Transmembrane helix</keyword>
<dbReference type="InterPro" id="IPR045466">
    <property type="entry name" value="DUF6498"/>
</dbReference>
<keyword evidence="1" id="KW-0812">Transmembrane</keyword>
<dbReference type="Proteomes" id="UP000279306">
    <property type="component" value="Chromosome"/>
</dbReference>
<dbReference type="AlphaFoldDB" id="A0A3S4VTJ9"/>
<evidence type="ECO:0000256" key="1">
    <source>
        <dbReference type="SAM" id="Phobius"/>
    </source>
</evidence>
<sequence length="269" mass="30141">MARTPELTPAPAIGVAHVLAALALIAVPAVGWFVEGWSGATTLVVYWFETLAGSLFIALRVRLHRRWSPRRGHYAYEAPSTNRRNAQSSSFLAGFLVTSLVFTAAHGLFLGVILFLLNRNDQSEIAEINWRSVVYGCILVLALLCADMIVDLGTLRNWSFWRIEQTAQRGFSRVAVVHLTLIFGMFGIAMTGASSAVFGVFVVLKSLAALSFVLPQWDPAAPPEWLSRFMNRVPSVHPARRFEDAWVQDRADERARRDRNEQPWAPRHR</sequence>
<reference evidence="2 3" key="1">
    <citation type="submission" date="2018-12" db="EMBL/GenBank/DDBJ databases">
        <authorList>
            <consortium name="Pathogen Informatics"/>
        </authorList>
    </citation>
    <scope>NUCLEOTIDE SEQUENCE [LARGE SCALE GENOMIC DNA]</scope>
    <source>
        <strain evidence="2 3">NCTC10437</strain>
    </source>
</reference>
<name>A0A3S4VTJ9_MYCAU</name>
<dbReference type="Pfam" id="PF20108">
    <property type="entry name" value="DUF6498"/>
    <property type="match status" value="1"/>
</dbReference>
<keyword evidence="1" id="KW-0472">Membrane</keyword>
<keyword evidence="3" id="KW-1185">Reference proteome</keyword>
<organism evidence="2 3">
    <name type="scientific">Mycolicibacterium aurum</name>
    <name type="common">Mycobacterium aurum</name>
    <dbReference type="NCBI Taxonomy" id="1791"/>
    <lineage>
        <taxon>Bacteria</taxon>
        <taxon>Bacillati</taxon>
        <taxon>Actinomycetota</taxon>
        <taxon>Actinomycetes</taxon>
        <taxon>Mycobacteriales</taxon>
        <taxon>Mycobacteriaceae</taxon>
        <taxon>Mycolicibacterium</taxon>
    </lineage>
</organism>
<dbReference type="KEGG" id="mauu:NCTC10437_02817"/>
<evidence type="ECO:0000313" key="2">
    <source>
        <dbReference type="EMBL" id="VEG55102.1"/>
    </source>
</evidence>
<feature type="transmembrane region" description="Helical" evidence="1">
    <location>
        <begin position="40"/>
        <end position="61"/>
    </location>
</feature>
<feature type="transmembrane region" description="Helical" evidence="1">
    <location>
        <begin position="12"/>
        <end position="34"/>
    </location>
</feature>
<gene>
    <name evidence="2" type="ORF">NCTC10437_02817</name>
</gene>
<feature type="transmembrane region" description="Helical" evidence="1">
    <location>
        <begin position="91"/>
        <end position="116"/>
    </location>
</feature>
<feature type="transmembrane region" description="Helical" evidence="1">
    <location>
        <begin position="128"/>
        <end position="150"/>
    </location>
</feature>
<dbReference type="EMBL" id="LR134356">
    <property type="protein sequence ID" value="VEG55102.1"/>
    <property type="molecule type" value="Genomic_DNA"/>
</dbReference>
<feature type="transmembrane region" description="Helical" evidence="1">
    <location>
        <begin position="171"/>
        <end position="190"/>
    </location>
</feature>
<dbReference type="OrthoDB" id="4702224at2"/>
<dbReference type="RefSeq" id="WP_048634507.1">
    <property type="nucleotide sequence ID" value="NZ_CVQQ01000020.1"/>
</dbReference>
<dbReference type="STRING" id="1791.GCA_001049355_04673"/>
<evidence type="ECO:0000313" key="3">
    <source>
        <dbReference type="Proteomes" id="UP000279306"/>
    </source>
</evidence>
<proteinExistence type="predicted"/>